<evidence type="ECO:0000313" key="2">
    <source>
        <dbReference type="EMBL" id="WOK08554.1"/>
    </source>
</evidence>
<dbReference type="Pfam" id="PF13432">
    <property type="entry name" value="TPR_16"/>
    <property type="match status" value="1"/>
</dbReference>
<dbReference type="PANTHER" id="PTHR45588:SF1">
    <property type="entry name" value="WW DOMAIN-CONTAINING PROTEIN"/>
    <property type="match status" value="1"/>
</dbReference>
<dbReference type="PROSITE" id="PS51257">
    <property type="entry name" value="PROKAR_LIPOPROTEIN"/>
    <property type="match status" value="1"/>
</dbReference>
<proteinExistence type="predicted"/>
<dbReference type="PROSITE" id="PS50005">
    <property type="entry name" value="TPR"/>
    <property type="match status" value="1"/>
</dbReference>
<keyword evidence="3" id="KW-1185">Reference proteome</keyword>
<dbReference type="Gene3D" id="1.25.40.10">
    <property type="entry name" value="Tetratricopeptide repeat domain"/>
    <property type="match status" value="2"/>
</dbReference>
<dbReference type="SUPFAM" id="SSF48452">
    <property type="entry name" value="TPR-like"/>
    <property type="match status" value="1"/>
</dbReference>
<keyword evidence="1" id="KW-0802">TPR repeat</keyword>
<accession>A0ABZ0IU96</accession>
<name>A0ABZ0IU96_9BACT</name>
<protein>
    <submittedName>
        <fullName evidence="2">Tetratricopeptide repeat protein</fullName>
    </submittedName>
</protein>
<dbReference type="InterPro" id="IPR019734">
    <property type="entry name" value="TPR_rpt"/>
</dbReference>
<organism evidence="2 3">
    <name type="scientific">Imperialibacter roseus</name>
    <dbReference type="NCBI Taxonomy" id="1324217"/>
    <lineage>
        <taxon>Bacteria</taxon>
        <taxon>Pseudomonadati</taxon>
        <taxon>Bacteroidota</taxon>
        <taxon>Cytophagia</taxon>
        <taxon>Cytophagales</taxon>
        <taxon>Flammeovirgaceae</taxon>
        <taxon>Imperialibacter</taxon>
    </lineage>
</organism>
<sequence length="537" mass="59086">MKKPTVISLTLSLFVLIAASCTQQSSSGEDTQLGDLHHSFSISDKASESFDQGLLLLHSFEYDDANEAFQKAIEADPDELMAHWGLAMTHYRALWGLQDVEAGRKVIQAVGKTKEARMAKAENQLEAAFWEGVEILYGEGELDERNQRYADHMAGVYEANPDNQEVAAFYALGLMWAGYTNQDNLNKSAEVAAGIIAENPTHPGALHYMIHANDDPEYAQIALTAADKYATVAPDASHALHMPSHIYVALGMWDKVVSSNIASYQASLHRMEAKGLGGKERGYHAMAWLHYGYLQTGEYQKAADLLAEIIGYHQDSTASKSYLITMQNEQRIEAGYWPEGLTPQQVDYSKLGLSEKSAMHFFNSSLAFDKKDAAGLQVEIDGLNRQLSKASLLVNDEGIAMCSAGPTRYAPTKEGLKKTQVVIHQMGALLAQLKGDAALTEDHLAKATQLESECSYDAGPPFIAYPSFEQYGDWLLAQNRPEEALTQFNQSLTNRKNRNKALRGKLAALEALGRTDEAKEVKAIISQYAPAQKVAVR</sequence>
<evidence type="ECO:0000313" key="3">
    <source>
        <dbReference type="Proteomes" id="UP001302349"/>
    </source>
</evidence>
<dbReference type="PANTHER" id="PTHR45588">
    <property type="entry name" value="TPR DOMAIN-CONTAINING PROTEIN"/>
    <property type="match status" value="1"/>
</dbReference>
<dbReference type="RefSeq" id="WP_317491191.1">
    <property type="nucleotide sequence ID" value="NZ_CP136051.1"/>
</dbReference>
<feature type="repeat" description="TPR" evidence="1">
    <location>
        <begin position="46"/>
        <end position="79"/>
    </location>
</feature>
<reference evidence="2 3" key="1">
    <citation type="journal article" date="2023" name="Microbiol. Resour. Announc.">
        <title>Complete Genome Sequence of Imperialibacter roseus strain P4T.</title>
        <authorList>
            <person name="Tizabi D.R."/>
            <person name="Bachvaroff T."/>
            <person name="Hill R.T."/>
        </authorList>
    </citation>
    <scope>NUCLEOTIDE SEQUENCE [LARGE SCALE GENOMIC DNA]</scope>
    <source>
        <strain evidence="2 3">P4T</strain>
    </source>
</reference>
<gene>
    <name evidence="2" type="ORF">RT717_07890</name>
</gene>
<evidence type="ECO:0000256" key="1">
    <source>
        <dbReference type="PROSITE-ProRule" id="PRU00339"/>
    </source>
</evidence>
<dbReference type="EMBL" id="CP136051">
    <property type="protein sequence ID" value="WOK08554.1"/>
    <property type="molecule type" value="Genomic_DNA"/>
</dbReference>
<dbReference type="InterPro" id="IPR011990">
    <property type="entry name" value="TPR-like_helical_dom_sf"/>
</dbReference>
<dbReference type="Proteomes" id="UP001302349">
    <property type="component" value="Chromosome"/>
</dbReference>